<evidence type="ECO:0008006" key="3">
    <source>
        <dbReference type="Google" id="ProtNLM"/>
    </source>
</evidence>
<accession>A0A8T3AQ03</accession>
<evidence type="ECO:0000313" key="1">
    <source>
        <dbReference type="EMBL" id="KAI0497812.1"/>
    </source>
</evidence>
<organism evidence="1 2">
    <name type="scientific">Dendrobium nobile</name>
    <name type="common">Orchid</name>
    <dbReference type="NCBI Taxonomy" id="94219"/>
    <lineage>
        <taxon>Eukaryota</taxon>
        <taxon>Viridiplantae</taxon>
        <taxon>Streptophyta</taxon>
        <taxon>Embryophyta</taxon>
        <taxon>Tracheophyta</taxon>
        <taxon>Spermatophyta</taxon>
        <taxon>Magnoliopsida</taxon>
        <taxon>Liliopsida</taxon>
        <taxon>Asparagales</taxon>
        <taxon>Orchidaceae</taxon>
        <taxon>Epidendroideae</taxon>
        <taxon>Malaxideae</taxon>
        <taxon>Dendrobiinae</taxon>
        <taxon>Dendrobium</taxon>
    </lineage>
</organism>
<gene>
    <name evidence="1" type="ORF">KFK09_021049</name>
</gene>
<evidence type="ECO:0000313" key="2">
    <source>
        <dbReference type="Proteomes" id="UP000829196"/>
    </source>
</evidence>
<dbReference type="AlphaFoldDB" id="A0A8T3AQ03"/>
<comment type="caution">
    <text evidence="1">The sequence shown here is derived from an EMBL/GenBank/DDBJ whole genome shotgun (WGS) entry which is preliminary data.</text>
</comment>
<protein>
    <recommendedName>
        <fullName evidence="3">Non-specific serine/threonine protein kinase</fullName>
    </recommendedName>
</protein>
<dbReference type="EMBL" id="JAGYWB010000015">
    <property type="protein sequence ID" value="KAI0497812.1"/>
    <property type="molecule type" value="Genomic_DNA"/>
</dbReference>
<name>A0A8T3AQ03_DENNO</name>
<dbReference type="OrthoDB" id="998752at2759"/>
<proteinExistence type="predicted"/>
<reference evidence="1" key="1">
    <citation type="journal article" date="2022" name="Front. Genet.">
        <title>Chromosome-Scale Assembly of the Dendrobium nobile Genome Provides Insights Into the Molecular Mechanism of the Biosynthesis of the Medicinal Active Ingredient of Dendrobium.</title>
        <authorList>
            <person name="Xu Q."/>
            <person name="Niu S.-C."/>
            <person name="Li K.-L."/>
            <person name="Zheng P.-J."/>
            <person name="Zhang X.-J."/>
            <person name="Jia Y."/>
            <person name="Liu Y."/>
            <person name="Niu Y.-X."/>
            <person name="Yu L.-H."/>
            <person name="Chen D.-F."/>
            <person name="Zhang G.-Q."/>
        </authorList>
    </citation>
    <scope>NUCLEOTIDE SEQUENCE</scope>
    <source>
        <tissue evidence="1">Leaf</tissue>
    </source>
</reference>
<dbReference type="SMR" id="A0A8T3AQ03"/>
<sequence>MKSNLVIAMLSDSGKIVLKCMLVGLLCVHENVADRSTMASIVYMLGWESTSLLIPKKPQFTRKGNFVGMDPSTCYLYINENS</sequence>
<dbReference type="Proteomes" id="UP000829196">
    <property type="component" value="Unassembled WGS sequence"/>
</dbReference>
<keyword evidence="2" id="KW-1185">Reference proteome</keyword>